<feature type="compositionally biased region" description="Low complexity" evidence="1">
    <location>
        <begin position="12"/>
        <end position="28"/>
    </location>
</feature>
<reference evidence="3" key="2">
    <citation type="submission" date="2019-10" db="EMBL/GenBank/DDBJ databases">
        <title>A de novo genome assembly of a pear dwarfing rootstock.</title>
        <authorList>
            <person name="Wang F."/>
            <person name="Wang J."/>
            <person name="Li S."/>
            <person name="Zhang Y."/>
            <person name="Fang M."/>
            <person name="Ma L."/>
            <person name="Zhao Y."/>
            <person name="Jiang S."/>
        </authorList>
    </citation>
    <scope>NUCLEOTIDE SEQUENCE [LARGE SCALE GENOMIC DNA]</scope>
</reference>
<keyword evidence="3" id="KW-1185">Reference proteome</keyword>
<proteinExistence type="predicted"/>
<name>A0A5N5FA67_9ROSA</name>
<feature type="region of interest" description="Disordered" evidence="1">
    <location>
        <begin position="60"/>
        <end position="79"/>
    </location>
</feature>
<dbReference type="Proteomes" id="UP000327157">
    <property type="component" value="Chromosome 13"/>
</dbReference>
<reference evidence="2 3" key="3">
    <citation type="submission" date="2019-11" db="EMBL/GenBank/DDBJ databases">
        <title>A de novo genome assembly of a pear dwarfing rootstock.</title>
        <authorList>
            <person name="Wang F."/>
            <person name="Wang J."/>
            <person name="Li S."/>
            <person name="Zhang Y."/>
            <person name="Fang M."/>
            <person name="Ma L."/>
            <person name="Zhao Y."/>
            <person name="Jiang S."/>
        </authorList>
    </citation>
    <scope>NUCLEOTIDE SEQUENCE [LARGE SCALE GENOMIC DNA]</scope>
    <source>
        <strain evidence="2">S2</strain>
        <tissue evidence="2">Leaf</tissue>
    </source>
</reference>
<evidence type="ECO:0000256" key="1">
    <source>
        <dbReference type="SAM" id="MobiDB-lite"/>
    </source>
</evidence>
<reference evidence="2 3" key="1">
    <citation type="submission" date="2019-09" db="EMBL/GenBank/DDBJ databases">
        <authorList>
            <person name="Ou C."/>
        </authorList>
    </citation>
    <scope>NUCLEOTIDE SEQUENCE [LARGE SCALE GENOMIC DNA]</scope>
    <source>
        <strain evidence="2">S2</strain>
        <tissue evidence="2">Leaf</tissue>
    </source>
</reference>
<gene>
    <name evidence="2" type="ORF">D8674_010128</name>
</gene>
<evidence type="ECO:0000313" key="3">
    <source>
        <dbReference type="Proteomes" id="UP000327157"/>
    </source>
</evidence>
<organism evidence="2 3">
    <name type="scientific">Pyrus ussuriensis x Pyrus communis</name>
    <dbReference type="NCBI Taxonomy" id="2448454"/>
    <lineage>
        <taxon>Eukaryota</taxon>
        <taxon>Viridiplantae</taxon>
        <taxon>Streptophyta</taxon>
        <taxon>Embryophyta</taxon>
        <taxon>Tracheophyta</taxon>
        <taxon>Spermatophyta</taxon>
        <taxon>Magnoliopsida</taxon>
        <taxon>eudicotyledons</taxon>
        <taxon>Gunneridae</taxon>
        <taxon>Pentapetalae</taxon>
        <taxon>rosids</taxon>
        <taxon>fabids</taxon>
        <taxon>Rosales</taxon>
        <taxon>Rosaceae</taxon>
        <taxon>Amygdaloideae</taxon>
        <taxon>Maleae</taxon>
        <taxon>Pyrus</taxon>
    </lineage>
</organism>
<feature type="region of interest" description="Disordered" evidence="1">
    <location>
        <begin position="1"/>
        <end position="28"/>
    </location>
</feature>
<accession>A0A5N5FA67</accession>
<evidence type="ECO:0000313" key="2">
    <source>
        <dbReference type="EMBL" id="KAB2599857.1"/>
    </source>
</evidence>
<dbReference type="AlphaFoldDB" id="A0A5N5FA67"/>
<comment type="caution">
    <text evidence="2">The sequence shown here is derived from an EMBL/GenBank/DDBJ whole genome shotgun (WGS) entry which is preliminary data.</text>
</comment>
<sequence length="267" mass="29184">MSHLIRSRKAMTTATLSISSPPTSSATATAEMNPRLVNLVGPRVSQAPVSSTSLVALPVSAKHAHRHPRMPDTTSASTTDALGSQLEKYPGTLSLVEDSEGHIDDQVSPSDTTIGIGLHQRRSSIVHWPTTLVTSFGPIALCNESLGRRCRMKRTTISTTLTTICWRKLTGSSLNGTSSGLHQFFETIDDLHVALEEGCSKKFEDQEENWKKVTMMKKRQLIFFNCDDDGEEAVGSSRVCFLASSRLSNQIHRSPKDAGFQILTDTL</sequence>
<dbReference type="EMBL" id="SMOL01000753">
    <property type="protein sequence ID" value="KAB2599857.1"/>
    <property type="molecule type" value="Genomic_DNA"/>
</dbReference>
<protein>
    <submittedName>
        <fullName evidence="2">Uncharacterized protein</fullName>
    </submittedName>
</protein>